<dbReference type="InterPro" id="IPR009628">
    <property type="entry name" value="Phage_tape_measure_N"/>
</dbReference>
<dbReference type="EMBL" id="BSPP01000005">
    <property type="protein sequence ID" value="GLS86684.1"/>
    <property type="molecule type" value="Genomic_DNA"/>
</dbReference>
<name>A0AA37TRZ6_9RHOB</name>
<evidence type="ECO:0000313" key="3">
    <source>
        <dbReference type="Proteomes" id="UP001157355"/>
    </source>
</evidence>
<sequence>MGDMRVSMLVEMKAAQARAEAAGLRGDIEKLGTGAATAGQATGRTAANVVDLATASRSAASAVTQQTTALQQMIAVSTGLASSTQSSVAAELAHGRALDETRARFDPLFAASRRYEMELLAIADAERDGALTATGAAQARARAAQSMSPVLAGVSKNAGTASASVAQLGFQFNDIGVMLAAGQNPLMLAIQQGTQITQVFDQMKAKGEPVGKSLKAALLGMVSPMNLVTMGAIAMGAVVVSALVGLIGETVTADESIENLSKSAGEFAQVAGRSVGDVTKEFGGLNSEIVRMQENLTALAGIKALRDIATTTGALKDEVFGSWVATPKDNIGDLLGAKKQYSEGRGLTYSDDDPAIQRFQDGLTQLGATEGTRNQLLAVQGLRSELLAAAGSIGQMNGAQSAFYQNLLETEAAVRRIAVAEAEQNRQRIELQRAAGIENDRMGGPTALDRLTRDPAAEAKTRIAADTARKSAAEVIAAAERENALAAAKLQYGAQSVQVRALEAQQLLRTVDAEIQRLGIQRQGDQAQAMRAAAVQQIGLMEQQRAAAAESARSTMLTSLNQEAEIVKLTAKYGADSLEVAYARAGAEREAQVALLASQGIAGDQADEMMRAWDAARGIASVNMAAGIGAAAGQAQMLAASLGVSLAHAIGLMGLSAKGAATPNFGLSMGIGSEADTGPTALGFGNLSSLPSRYELPKIVADKKPSGGGGKKAETDSVLELIRAERMELAVLRETDPVKAELLQKSEQLKGATTAQKSELEGLIRTRMAEKTALEAIKQAQEELKSTMKSAFVGWISGANSFRDALSQVLGKLAEMAASSAFDMLWGGGTGGGGGFLGSLLGGVLGGGTSSGGTGSLGLPLPFADGGLLQGKGGPREDNHVVRVSAGEYIVNAAATANALPLLQAINAGVPVDQLMGVIAGTRPVGAYADGGYVGTAPVGYSAPASWQAGGGRQGSGGPPVYNITNHQTINVDGATGDSEIRNMVLEGVRAGQELYDREVLPGRVMEVVGDPRISGR</sequence>
<proteinExistence type="predicted"/>
<evidence type="ECO:0000259" key="1">
    <source>
        <dbReference type="Pfam" id="PF06791"/>
    </source>
</evidence>
<evidence type="ECO:0000313" key="2">
    <source>
        <dbReference type="EMBL" id="GLS86684.1"/>
    </source>
</evidence>
<gene>
    <name evidence="2" type="ORF">GCM10010873_16580</name>
</gene>
<feature type="domain" description="Bacteriophage tail tape measure N-terminal" evidence="1">
    <location>
        <begin position="156"/>
        <end position="241"/>
    </location>
</feature>
<organism evidence="2 3">
    <name type="scientific">Cypionkella aquatica</name>
    <dbReference type="NCBI Taxonomy" id="1756042"/>
    <lineage>
        <taxon>Bacteria</taxon>
        <taxon>Pseudomonadati</taxon>
        <taxon>Pseudomonadota</taxon>
        <taxon>Alphaproteobacteria</taxon>
        <taxon>Rhodobacterales</taxon>
        <taxon>Paracoccaceae</taxon>
        <taxon>Cypionkella</taxon>
    </lineage>
</organism>
<protein>
    <recommendedName>
        <fullName evidence="1">Bacteriophage tail tape measure N-terminal domain-containing protein</fullName>
    </recommendedName>
</protein>
<comment type="caution">
    <text evidence="2">The sequence shown here is derived from an EMBL/GenBank/DDBJ whole genome shotgun (WGS) entry which is preliminary data.</text>
</comment>
<keyword evidence="3" id="KW-1185">Reference proteome</keyword>
<dbReference type="AlphaFoldDB" id="A0AA37TRZ6"/>
<accession>A0AA37TRZ6</accession>
<dbReference type="Pfam" id="PF06791">
    <property type="entry name" value="TMP_2"/>
    <property type="match status" value="1"/>
</dbReference>
<reference evidence="2 3" key="1">
    <citation type="journal article" date="2014" name="Int. J. Syst. Evol. Microbiol.">
        <title>Complete genome sequence of Corynebacterium casei LMG S-19264T (=DSM 44701T), isolated from a smear-ripened cheese.</title>
        <authorList>
            <consortium name="US DOE Joint Genome Institute (JGI-PGF)"/>
            <person name="Walter F."/>
            <person name="Albersmeier A."/>
            <person name="Kalinowski J."/>
            <person name="Ruckert C."/>
        </authorList>
    </citation>
    <scope>NUCLEOTIDE SEQUENCE [LARGE SCALE GENOMIC DNA]</scope>
    <source>
        <strain evidence="2 3">NBRC 111766</strain>
    </source>
</reference>
<dbReference type="Proteomes" id="UP001157355">
    <property type="component" value="Unassembled WGS sequence"/>
</dbReference>